<dbReference type="GeneID" id="7447590"/>
<feature type="compositionally biased region" description="Polar residues" evidence="1">
    <location>
        <begin position="221"/>
        <end position="237"/>
    </location>
</feature>
<evidence type="ECO:0000256" key="1">
    <source>
        <dbReference type="SAM" id="MobiDB-lite"/>
    </source>
</evidence>
<feature type="compositionally biased region" description="Low complexity" evidence="1">
    <location>
        <begin position="200"/>
        <end position="210"/>
    </location>
</feature>
<feature type="compositionally biased region" description="Polar residues" evidence="1">
    <location>
        <begin position="30"/>
        <end position="40"/>
    </location>
</feature>
<dbReference type="eggNOG" id="ENOG502SNZT">
    <property type="taxonomic scope" value="Eukaryota"/>
</dbReference>
<feature type="region of interest" description="Disordered" evidence="1">
    <location>
        <begin position="412"/>
        <end position="520"/>
    </location>
</feature>
<feature type="region of interest" description="Disordered" evidence="1">
    <location>
        <begin position="1"/>
        <end position="237"/>
    </location>
</feature>
<reference evidence="2 3" key="1">
    <citation type="journal article" date="2004" name="Science">
        <title>The genome of the diatom Thalassiosira pseudonana: ecology, evolution, and metabolism.</title>
        <authorList>
            <person name="Armbrust E.V."/>
            <person name="Berges J.A."/>
            <person name="Bowler C."/>
            <person name="Green B.R."/>
            <person name="Martinez D."/>
            <person name="Putnam N.H."/>
            <person name="Zhou S."/>
            <person name="Allen A.E."/>
            <person name="Apt K.E."/>
            <person name="Bechner M."/>
            <person name="Brzezinski M.A."/>
            <person name="Chaal B.K."/>
            <person name="Chiovitti A."/>
            <person name="Davis A.K."/>
            <person name="Demarest M.S."/>
            <person name="Detter J.C."/>
            <person name="Glavina T."/>
            <person name="Goodstein D."/>
            <person name="Hadi M.Z."/>
            <person name="Hellsten U."/>
            <person name="Hildebrand M."/>
            <person name="Jenkins B.D."/>
            <person name="Jurka J."/>
            <person name="Kapitonov V.V."/>
            <person name="Kroger N."/>
            <person name="Lau W.W."/>
            <person name="Lane T.W."/>
            <person name="Larimer F.W."/>
            <person name="Lippmeier J.C."/>
            <person name="Lucas S."/>
            <person name="Medina M."/>
            <person name="Montsant A."/>
            <person name="Obornik M."/>
            <person name="Parker M.S."/>
            <person name="Palenik B."/>
            <person name="Pazour G.J."/>
            <person name="Richardson P.M."/>
            <person name="Rynearson T.A."/>
            <person name="Saito M.A."/>
            <person name="Schwartz D.C."/>
            <person name="Thamatrakoln K."/>
            <person name="Valentin K."/>
            <person name="Vardi A."/>
            <person name="Wilkerson F.P."/>
            <person name="Rokhsar D.S."/>
        </authorList>
    </citation>
    <scope>NUCLEOTIDE SEQUENCE [LARGE SCALE GENOMIC DNA]</scope>
    <source>
        <strain evidence="2 3">CCMP1335</strain>
    </source>
</reference>
<reference evidence="2 3" key="2">
    <citation type="journal article" date="2008" name="Nature">
        <title>The Phaeodactylum genome reveals the evolutionary history of diatom genomes.</title>
        <authorList>
            <person name="Bowler C."/>
            <person name="Allen A.E."/>
            <person name="Badger J.H."/>
            <person name="Grimwood J."/>
            <person name="Jabbari K."/>
            <person name="Kuo A."/>
            <person name="Maheswari U."/>
            <person name="Martens C."/>
            <person name="Maumus F."/>
            <person name="Otillar R.P."/>
            <person name="Rayko E."/>
            <person name="Salamov A."/>
            <person name="Vandepoele K."/>
            <person name="Beszteri B."/>
            <person name="Gruber A."/>
            <person name="Heijde M."/>
            <person name="Katinka M."/>
            <person name="Mock T."/>
            <person name="Valentin K."/>
            <person name="Verret F."/>
            <person name="Berges J.A."/>
            <person name="Brownlee C."/>
            <person name="Cadoret J.P."/>
            <person name="Chiovitti A."/>
            <person name="Choi C.J."/>
            <person name="Coesel S."/>
            <person name="De Martino A."/>
            <person name="Detter J.C."/>
            <person name="Durkin C."/>
            <person name="Falciatore A."/>
            <person name="Fournet J."/>
            <person name="Haruta M."/>
            <person name="Huysman M.J."/>
            <person name="Jenkins B.D."/>
            <person name="Jiroutova K."/>
            <person name="Jorgensen R.E."/>
            <person name="Joubert Y."/>
            <person name="Kaplan A."/>
            <person name="Kroger N."/>
            <person name="Kroth P.G."/>
            <person name="La Roche J."/>
            <person name="Lindquist E."/>
            <person name="Lommer M."/>
            <person name="Martin-Jezequel V."/>
            <person name="Lopez P.J."/>
            <person name="Lucas S."/>
            <person name="Mangogna M."/>
            <person name="McGinnis K."/>
            <person name="Medlin L.K."/>
            <person name="Montsant A."/>
            <person name="Oudot-Le Secq M.P."/>
            <person name="Napoli C."/>
            <person name="Obornik M."/>
            <person name="Parker M.S."/>
            <person name="Petit J.L."/>
            <person name="Porcel B.M."/>
            <person name="Poulsen N."/>
            <person name="Robison M."/>
            <person name="Rychlewski L."/>
            <person name="Rynearson T.A."/>
            <person name="Schmutz J."/>
            <person name="Shapiro H."/>
            <person name="Siaut M."/>
            <person name="Stanley M."/>
            <person name="Sussman M.R."/>
            <person name="Taylor A.R."/>
            <person name="Vardi A."/>
            <person name="von Dassow P."/>
            <person name="Vyverman W."/>
            <person name="Willis A."/>
            <person name="Wyrwicz L.S."/>
            <person name="Rokhsar D.S."/>
            <person name="Weissenbach J."/>
            <person name="Armbrust E.V."/>
            <person name="Green B.R."/>
            <person name="Van de Peer Y."/>
            <person name="Grigoriev I.V."/>
        </authorList>
    </citation>
    <scope>NUCLEOTIDE SEQUENCE [LARGE SCALE GENOMIC DNA]</scope>
    <source>
        <strain evidence="2 3">CCMP1335</strain>
    </source>
</reference>
<feature type="region of interest" description="Disordered" evidence="1">
    <location>
        <begin position="1026"/>
        <end position="1062"/>
    </location>
</feature>
<accession>B8CAK9</accession>
<feature type="compositionally biased region" description="Basic and acidic residues" evidence="1">
    <location>
        <begin position="375"/>
        <end position="384"/>
    </location>
</feature>
<feature type="compositionally biased region" description="Basic residues" evidence="1">
    <location>
        <begin position="576"/>
        <end position="590"/>
    </location>
</feature>
<feature type="region of interest" description="Disordered" evidence="1">
    <location>
        <begin position="296"/>
        <end position="360"/>
    </location>
</feature>
<name>B8CAK9_THAPS</name>
<dbReference type="Proteomes" id="UP000001449">
    <property type="component" value="Chromosome 12"/>
</dbReference>
<protein>
    <submittedName>
        <fullName evidence="2">Uncharacterized protein</fullName>
    </submittedName>
</protein>
<evidence type="ECO:0000313" key="3">
    <source>
        <dbReference type="Proteomes" id="UP000001449"/>
    </source>
</evidence>
<evidence type="ECO:0000313" key="2">
    <source>
        <dbReference type="EMBL" id="EED89699.1"/>
    </source>
</evidence>
<feature type="compositionally biased region" description="Polar residues" evidence="1">
    <location>
        <begin position="627"/>
        <end position="637"/>
    </location>
</feature>
<feature type="compositionally biased region" description="Polar residues" evidence="1">
    <location>
        <begin position="805"/>
        <end position="822"/>
    </location>
</feature>
<sequence>MPSSPQKPRTLPIRKSELSTSTDEADDNAPLSTLKSAKNTTTKHTRKSSKQSTTTAAESRHESSNGNSNTASDEGEKRTPSSPNDASEMIKPAFVMGDVGTIDDVPLSSSAPPPPSYTARRAASPSSIITSRRGRSRSPVGIPMHHGGSSSNNNNNSRPASRTGSNGRASSRSGNNSNGRASPRGRSPPPEPTAGLSSVAIAAGEAAAAAKRGPSPYIDNNGASHATANNRARSPSPTTMAAMQINANPNSANNQWPLGASFGNSFEMSPMLGKMGDNVGLGFSFSMPLEGGNEGSFDWNGGVHNVGGGRRSPSPPPREYHHHHGQHRQEQGCHQPPPPPSHYGHPKQSDYYHGSTYYDGGYHEQQRYEHHGYDDRTRYERHSSSPDPHSYHHSSHHRHHVGGDVLYETRYHRHHSGSRNGSPSQQRSRARSASPSSGHLRRNSQPLYSEHHILSTSSKDNEHGGRNRSGARSSSSGRSGHYHRQSTQEFRDAPTPTHGNHYRSYPPSPPPQQREASSVFRGVPEHERGASNMVPALQSWEDSPVQNDKGGMFVEEIVNSASSKIGGRLKGTIQHSSKKSKASAKSKKGSAKNSTTHLPEQLMLALDDSPPNSPRQDEKISLRSDGDNNAATSSPVNNGLMDSGAIDKELSAALDVDNLCGVDGDYLSNLSFRKSYDLEQVFSFMKSPRGSNVEASGGFGGMMDLKLGSLSFTNSFGGLMGAMSASGEEKVKEDGKATSKEHHRHPSSGNHSRRSPMGIPTNHTLTSQTSTLGLSPINSFSGDNGGIVPLTNMDGMALRSFFSSSPSANEGVNGPPSSYNNQPHPPSAHVLHVSTPPSYGSHPHPQTYEHPRQPNNRIVHRSNHPVTTAASSTVDTPLEPLASNKRIKLSASSGVQPVLDLSKRADIFMLLKRLAPAFEGFQYKLQEIDQTSGFSYDTHIPTDHQMVIAKRRVASSICAFGGCVPRRTVSFDSSAPMNQASIVNEKEEKEKYAIDLSSKYYMKENCISWDVELHEVIPSAVKKTAKKANSIKSPPSKYCAPVTPSTPGNSGTGSGNGKGQKTKYRCKLCGQPKQNHTCTYESTVMRSIGTMVYPAVNAFVSQEPGRLAPALSEMNNFTSLLSQDQSVSGGSAIHHSYNGFNVLTPDSHWSPNTPGGLSIALSSPSTPGAHSIATRNRKRDHLLMSRTMSGVSVTGGAMESNDCLFRGIMELKPEQYRKVRVSADTSPNAYRYPHVPTPYSQRKEMGDTLFALSREVPKLADECAAMLREARENDRWDQAVAELTTQALIILKCEENDYSLDGLRRHLVTLGIAC</sequence>
<feature type="compositionally biased region" description="Basic residues" evidence="1">
    <location>
        <begin position="741"/>
        <end position="754"/>
    </location>
</feature>
<feature type="region of interest" description="Disordered" evidence="1">
    <location>
        <begin position="566"/>
        <end position="640"/>
    </location>
</feature>
<feature type="compositionally biased region" description="Low complexity" evidence="1">
    <location>
        <begin position="422"/>
        <end position="437"/>
    </location>
</feature>
<keyword evidence="3" id="KW-1185">Reference proteome</keyword>
<feature type="region of interest" description="Disordered" evidence="1">
    <location>
        <begin position="726"/>
        <end position="771"/>
    </location>
</feature>
<organism evidence="2 3">
    <name type="scientific">Thalassiosira pseudonana</name>
    <name type="common">Marine diatom</name>
    <name type="synonym">Cyclotella nana</name>
    <dbReference type="NCBI Taxonomy" id="35128"/>
    <lineage>
        <taxon>Eukaryota</taxon>
        <taxon>Sar</taxon>
        <taxon>Stramenopiles</taxon>
        <taxon>Ochrophyta</taxon>
        <taxon>Bacillariophyta</taxon>
        <taxon>Coscinodiscophyceae</taxon>
        <taxon>Thalassiosirophycidae</taxon>
        <taxon>Thalassiosirales</taxon>
        <taxon>Thalassiosiraceae</taxon>
        <taxon>Thalassiosira</taxon>
    </lineage>
</organism>
<feature type="region of interest" description="Disordered" evidence="1">
    <location>
        <begin position="805"/>
        <end position="859"/>
    </location>
</feature>
<feature type="compositionally biased region" description="Low complexity" evidence="1">
    <location>
        <begin position="149"/>
        <end position="185"/>
    </location>
</feature>
<dbReference type="RefSeq" id="XP_002293238.1">
    <property type="nucleotide sequence ID" value="XM_002293202.1"/>
</dbReference>
<feature type="compositionally biased region" description="Basic and acidic residues" evidence="1">
    <location>
        <begin position="615"/>
        <end position="626"/>
    </location>
</feature>
<dbReference type="HOGENOM" id="CLU_260479_0_0_1"/>
<feature type="region of interest" description="Disordered" evidence="1">
    <location>
        <begin position="375"/>
        <end position="399"/>
    </location>
</feature>
<dbReference type="PaxDb" id="35128-Thaps9180"/>
<gene>
    <name evidence="2" type="ORF">THAPSDRAFT_9180</name>
</gene>
<dbReference type="KEGG" id="tps:THAPSDRAFT_9180"/>
<feature type="compositionally biased region" description="Basic and acidic residues" evidence="1">
    <location>
        <begin position="449"/>
        <end position="465"/>
    </location>
</feature>
<dbReference type="EMBL" id="CM000647">
    <property type="protein sequence ID" value="EED89699.1"/>
    <property type="molecule type" value="Genomic_DNA"/>
</dbReference>
<proteinExistence type="predicted"/>
<feature type="compositionally biased region" description="Low complexity" evidence="1">
    <location>
        <begin position="117"/>
        <end position="131"/>
    </location>
</feature>
<feature type="compositionally biased region" description="Low complexity" evidence="1">
    <location>
        <begin position="468"/>
        <end position="479"/>
    </location>
</feature>
<dbReference type="InParanoid" id="B8CAK9"/>
<feature type="compositionally biased region" description="Basic and acidic residues" evidence="1">
    <location>
        <begin position="727"/>
        <end position="740"/>
    </location>
</feature>